<evidence type="ECO:0000313" key="1">
    <source>
        <dbReference type="EMBL" id="MCW8088319.1"/>
    </source>
</evidence>
<accession>A0ABT3P1M4</accession>
<gene>
    <name evidence="1" type="ORF">OF850_22300</name>
</gene>
<dbReference type="Proteomes" id="UP001526430">
    <property type="component" value="Unassembled WGS sequence"/>
</dbReference>
<comment type="caution">
    <text evidence="1">The sequence shown here is derived from an EMBL/GenBank/DDBJ whole genome shotgun (WGS) entry which is preliminary data.</text>
</comment>
<dbReference type="RefSeq" id="WP_301592517.1">
    <property type="nucleotide sequence ID" value="NZ_JAPFQI010000033.1"/>
</dbReference>
<sequence>MSAALIPAKVTKLLPLLSSDKPGEVAATVAAIGRTLTAAGLDWHALALVVERHAALPTRPGATPAAAFSFANLPPRGARKALALLASRPGLTRQQVTAIEAIKARLLGAKVHVRINHTDAAWLDALWQRAFGERTP</sequence>
<organism evidence="1 2">
    <name type="scientific">Sabulicella glaciei</name>
    <dbReference type="NCBI Taxonomy" id="2984948"/>
    <lineage>
        <taxon>Bacteria</taxon>
        <taxon>Pseudomonadati</taxon>
        <taxon>Pseudomonadota</taxon>
        <taxon>Alphaproteobacteria</taxon>
        <taxon>Acetobacterales</taxon>
        <taxon>Acetobacteraceae</taxon>
        <taxon>Sabulicella</taxon>
    </lineage>
</organism>
<reference evidence="1 2" key="1">
    <citation type="submission" date="2022-10" db="EMBL/GenBank/DDBJ databases">
        <title>Roseococcus glaciei nov., sp. nov., isolated from glacier.</title>
        <authorList>
            <person name="Liu Q."/>
            <person name="Xin Y.-H."/>
        </authorList>
    </citation>
    <scope>NUCLEOTIDE SEQUENCE [LARGE SCALE GENOMIC DNA]</scope>
    <source>
        <strain evidence="1 2">MDT2-1-1</strain>
    </source>
</reference>
<proteinExistence type="predicted"/>
<keyword evidence="2" id="KW-1185">Reference proteome</keyword>
<name>A0ABT3P1M4_9PROT</name>
<evidence type="ECO:0000313" key="2">
    <source>
        <dbReference type="Proteomes" id="UP001526430"/>
    </source>
</evidence>
<protein>
    <recommendedName>
        <fullName evidence="3">DUF721 domain-containing protein</fullName>
    </recommendedName>
</protein>
<dbReference type="EMBL" id="JAPFQI010000033">
    <property type="protein sequence ID" value="MCW8088319.1"/>
    <property type="molecule type" value="Genomic_DNA"/>
</dbReference>
<evidence type="ECO:0008006" key="3">
    <source>
        <dbReference type="Google" id="ProtNLM"/>
    </source>
</evidence>